<dbReference type="Gene3D" id="1.10.238.10">
    <property type="entry name" value="EF-hand"/>
    <property type="match status" value="1"/>
</dbReference>
<proteinExistence type="predicted"/>
<evidence type="ECO:0000256" key="1">
    <source>
        <dbReference type="ARBA" id="ARBA00022837"/>
    </source>
</evidence>
<dbReference type="InterPro" id="IPR018247">
    <property type="entry name" value="EF_Hand_1_Ca_BS"/>
</dbReference>
<dbReference type="PROSITE" id="PS50222">
    <property type="entry name" value="EF_HAND_2"/>
    <property type="match status" value="1"/>
</dbReference>
<dbReference type="Gene3D" id="1.20.1280.50">
    <property type="match status" value="1"/>
</dbReference>
<dbReference type="OrthoDB" id="26525at2759"/>
<organism evidence="5 6">
    <name type="scientific">Hesseltinella vesiculosa</name>
    <dbReference type="NCBI Taxonomy" id="101127"/>
    <lineage>
        <taxon>Eukaryota</taxon>
        <taxon>Fungi</taxon>
        <taxon>Fungi incertae sedis</taxon>
        <taxon>Mucoromycota</taxon>
        <taxon>Mucoromycotina</taxon>
        <taxon>Mucoromycetes</taxon>
        <taxon>Mucorales</taxon>
        <taxon>Cunninghamellaceae</taxon>
        <taxon>Hesseltinella</taxon>
    </lineage>
</organism>
<dbReference type="EMBL" id="MCGT01000012">
    <property type="protein sequence ID" value="ORX55047.1"/>
    <property type="molecule type" value="Genomic_DNA"/>
</dbReference>
<comment type="caution">
    <text evidence="5">The sequence shown here is derived from an EMBL/GenBank/DDBJ whole genome shotgun (WGS) entry which is preliminary data.</text>
</comment>
<dbReference type="InterPro" id="IPR002048">
    <property type="entry name" value="EF_hand_dom"/>
</dbReference>
<keyword evidence="6" id="KW-1185">Reference proteome</keyword>
<feature type="region of interest" description="Disordered" evidence="2">
    <location>
        <begin position="298"/>
        <end position="319"/>
    </location>
</feature>
<dbReference type="Pfam" id="PF00646">
    <property type="entry name" value="F-box"/>
    <property type="match status" value="1"/>
</dbReference>
<reference evidence="5 6" key="1">
    <citation type="submission" date="2016-07" db="EMBL/GenBank/DDBJ databases">
        <title>Pervasive Adenine N6-methylation of Active Genes in Fungi.</title>
        <authorList>
            <consortium name="DOE Joint Genome Institute"/>
            <person name="Mondo S.J."/>
            <person name="Dannebaum R.O."/>
            <person name="Kuo R.C."/>
            <person name="Labutti K."/>
            <person name="Haridas S."/>
            <person name="Kuo A."/>
            <person name="Salamov A."/>
            <person name="Ahrendt S.R."/>
            <person name="Lipzen A."/>
            <person name="Sullivan W."/>
            <person name="Andreopoulos W.B."/>
            <person name="Clum A."/>
            <person name="Lindquist E."/>
            <person name="Daum C."/>
            <person name="Ramamoorthy G.K."/>
            <person name="Gryganskyi A."/>
            <person name="Culley D."/>
            <person name="Magnuson J.K."/>
            <person name="James T.Y."/>
            <person name="O'Malley M.A."/>
            <person name="Stajich J.E."/>
            <person name="Spatafora J.W."/>
            <person name="Visel A."/>
            <person name="Grigoriev I.V."/>
        </authorList>
    </citation>
    <scope>NUCLEOTIDE SEQUENCE [LARGE SCALE GENOMIC DNA]</scope>
    <source>
        <strain evidence="5 6">NRRL 3301</strain>
    </source>
</reference>
<feature type="domain" description="EF-hand" evidence="4">
    <location>
        <begin position="222"/>
        <end position="257"/>
    </location>
</feature>
<dbReference type="SUPFAM" id="SSF47473">
    <property type="entry name" value="EF-hand"/>
    <property type="match status" value="1"/>
</dbReference>
<dbReference type="GO" id="GO:0005509">
    <property type="term" value="F:calcium ion binding"/>
    <property type="evidence" value="ECO:0007669"/>
    <property type="project" value="InterPro"/>
</dbReference>
<sequence length="319" mass="36398">MTSRIDVFPDILVEQLVLLLEPKDLYQLSLASKTLYTIFSSNSIWRSKSIHDFGNVFHIYTIFTTATGLELQPDLKEKFSQEPQDWKRYYLAKNAEAQSSTDDEKLMDEADKEYASAQKQLNRFQQTNDLSILNDVASKMIRILDVFPGHGGCYYMLAFILFVLNQLEEAVILLRMGRAVDDSFEPFDELEQEIQRILDGYKGSKDGDQVQLLTDDSSLSSTLAEVLLEIFARFDKDQDGALNAKELGQFILETNGSRPPPPFLRQMGQRFGCDARGSLTKNGFLAFYLEQTLDDPSETRNDLGVHGYDPHTLRKNMEE</sequence>
<evidence type="ECO:0000313" key="5">
    <source>
        <dbReference type="EMBL" id="ORX55047.1"/>
    </source>
</evidence>
<gene>
    <name evidence="5" type="ORF">DM01DRAFT_1335344</name>
</gene>
<dbReference type="PROSITE" id="PS50181">
    <property type="entry name" value="FBOX"/>
    <property type="match status" value="1"/>
</dbReference>
<name>A0A1X2GJC4_9FUNG</name>
<protein>
    <recommendedName>
        <fullName evidence="7">EF-hand domain-containing protein</fullName>
    </recommendedName>
</protein>
<evidence type="ECO:0000259" key="3">
    <source>
        <dbReference type="PROSITE" id="PS50181"/>
    </source>
</evidence>
<evidence type="ECO:0000259" key="4">
    <source>
        <dbReference type="PROSITE" id="PS50222"/>
    </source>
</evidence>
<evidence type="ECO:0000256" key="2">
    <source>
        <dbReference type="SAM" id="MobiDB-lite"/>
    </source>
</evidence>
<dbReference type="STRING" id="101127.A0A1X2GJC4"/>
<feature type="domain" description="F-box" evidence="3">
    <location>
        <begin position="2"/>
        <end position="48"/>
    </location>
</feature>
<evidence type="ECO:0008006" key="7">
    <source>
        <dbReference type="Google" id="ProtNLM"/>
    </source>
</evidence>
<keyword evidence="1" id="KW-0106">Calcium</keyword>
<dbReference type="InterPro" id="IPR001810">
    <property type="entry name" value="F-box_dom"/>
</dbReference>
<accession>A0A1X2GJC4</accession>
<dbReference type="InterPro" id="IPR036047">
    <property type="entry name" value="F-box-like_dom_sf"/>
</dbReference>
<dbReference type="SUPFAM" id="SSF81383">
    <property type="entry name" value="F-box domain"/>
    <property type="match status" value="1"/>
</dbReference>
<dbReference type="InterPro" id="IPR011992">
    <property type="entry name" value="EF-hand-dom_pair"/>
</dbReference>
<dbReference type="Proteomes" id="UP000242146">
    <property type="component" value="Unassembled WGS sequence"/>
</dbReference>
<dbReference type="AlphaFoldDB" id="A0A1X2GJC4"/>
<dbReference type="PROSITE" id="PS00018">
    <property type="entry name" value="EF_HAND_1"/>
    <property type="match status" value="1"/>
</dbReference>
<evidence type="ECO:0000313" key="6">
    <source>
        <dbReference type="Proteomes" id="UP000242146"/>
    </source>
</evidence>